<dbReference type="InterPro" id="IPR003607">
    <property type="entry name" value="HD/PDEase_dom"/>
</dbReference>
<dbReference type="CDD" id="cd00077">
    <property type="entry name" value="HDc"/>
    <property type="match status" value="1"/>
</dbReference>
<evidence type="ECO:0000259" key="1">
    <source>
        <dbReference type="PROSITE" id="PS51832"/>
    </source>
</evidence>
<dbReference type="Proteomes" id="UP000652567">
    <property type="component" value="Unassembled WGS sequence"/>
</dbReference>
<dbReference type="PROSITE" id="PS51832">
    <property type="entry name" value="HD_GYP"/>
    <property type="match status" value="1"/>
</dbReference>
<name>A0A928V1P6_9GAMM</name>
<gene>
    <name evidence="2" type="ORF">C4F51_03145</name>
</gene>
<dbReference type="Pfam" id="PF13487">
    <property type="entry name" value="HD_5"/>
    <property type="match status" value="1"/>
</dbReference>
<keyword evidence="3" id="KW-1185">Reference proteome</keyword>
<dbReference type="GO" id="GO:0008081">
    <property type="term" value="F:phosphoric diester hydrolase activity"/>
    <property type="evidence" value="ECO:0007669"/>
    <property type="project" value="UniProtKB-ARBA"/>
</dbReference>
<evidence type="ECO:0000313" key="2">
    <source>
        <dbReference type="EMBL" id="MBE8716178.1"/>
    </source>
</evidence>
<feature type="domain" description="HD-GYP" evidence="1">
    <location>
        <begin position="133"/>
        <end position="329"/>
    </location>
</feature>
<dbReference type="Gene3D" id="1.10.3210.10">
    <property type="entry name" value="Hypothetical protein af1432"/>
    <property type="match status" value="1"/>
</dbReference>
<dbReference type="PANTHER" id="PTHR43155:SF2">
    <property type="entry name" value="CYCLIC DI-GMP PHOSPHODIESTERASE PA4108"/>
    <property type="match status" value="1"/>
</dbReference>
<evidence type="ECO:0000313" key="3">
    <source>
        <dbReference type="Proteomes" id="UP000652567"/>
    </source>
</evidence>
<protein>
    <submittedName>
        <fullName evidence="2">HD-GYP domain-containing protein</fullName>
    </submittedName>
</protein>
<accession>A0A928V1P6</accession>
<reference evidence="2" key="1">
    <citation type="submission" date="2018-07" db="EMBL/GenBank/DDBJ databases">
        <title>Genome assembly of strain Ka43.</title>
        <authorList>
            <person name="Kukolya J."/>
            <person name="Nagy I."/>
            <person name="Horvath B."/>
            <person name="Toth A."/>
        </authorList>
    </citation>
    <scope>NUCLEOTIDE SEQUENCE</scope>
    <source>
        <strain evidence="2">KB43</strain>
    </source>
</reference>
<dbReference type="InterPro" id="IPR037522">
    <property type="entry name" value="HD_GYP_dom"/>
</dbReference>
<dbReference type="SUPFAM" id="SSF109604">
    <property type="entry name" value="HD-domain/PDEase-like"/>
    <property type="match status" value="1"/>
</dbReference>
<dbReference type="Pfam" id="PF11871">
    <property type="entry name" value="DUF3391"/>
    <property type="match status" value="1"/>
</dbReference>
<sequence>MLKRIALQEARVGMFVHELCGSWLEHSFWKTRFLLDSPELLQRLCDGGVQEIIIDTDKGLDVAIETVEDTPAAPPAKETVTPPPPLSLADESERAMRIKARAKEAIAHLFDDVRMGKTIETAEAQALVEDIAASISRHPHAFISLVRLKSADDYTWLHSVAVCALMMALARQLHLEPELVHQLGIAGLFHDLGKVGIPLSILNKPGKLTDEEFDIIKKHPAIGTKLLKESRQVTNLVLDVCLHHHERIDGTGYPKGLRGEQITLYARMGAICDIYDAITSDRAYKKGWQPAEAIRKMAEWCNGHLDKSLFQAFVKTIGIYPTGSLVRLASGRLAVVIEQHPQSLLTPKVMVFFSTGSNIPIARETLDLSRTLVNDKIISRENPETWGFKRLEDLWMNHS</sequence>
<comment type="caution">
    <text evidence="2">The sequence shown here is derived from an EMBL/GenBank/DDBJ whole genome shotgun (WGS) entry which is preliminary data.</text>
</comment>
<dbReference type="AlphaFoldDB" id="A0A928V1P6"/>
<dbReference type="InterPro" id="IPR021812">
    <property type="entry name" value="DUF3391"/>
</dbReference>
<dbReference type="SMART" id="SM00471">
    <property type="entry name" value="HDc"/>
    <property type="match status" value="1"/>
</dbReference>
<dbReference type="EMBL" id="PRDL01000001">
    <property type="protein sequence ID" value="MBE8716178.1"/>
    <property type="molecule type" value="Genomic_DNA"/>
</dbReference>
<proteinExistence type="predicted"/>
<dbReference type="PANTHER" id="PTHR43155">
    <property type="entry name" value="CYCLIC DI-GMP PHOSPHODIESTERASE PA4108-RELATED"/>
    <property type="match status" value="1"/>
</dbReference>
<dbReference type="RefSeq" id="WP_193907052.1">
    <property type="nucleotide sequence ID" value="NZ_PRDL01000001.1"/>
</dbReference>
<organism evidence="2 3">
    <name type="scientific">Cellvibrio polysaccharolyticus</name>
    <dbReference type="NCBI Taxonomy" id="2082724"/>
    <lineage>
        <taxon>Bacteria</taxon>
        <taxon>Pseudomonadati</taxon>
        <taxon>Pseudomonadota</taxon>
        <taxon>Gammaproteobacteria</taxon>
        <taxon>Cellvibrionales</taxon>
        <taxon>Cellvibrionaceae</taxon>
        <taxon>Cellvibrio</taxon>
    </lineage>
</organism>